<feature type="region of interest" description="Disordered" evidence="1">
    <location>
        <begin position="21"/>
        <end position="41"/>
    </location>
</feature>
<name>A0AAN8J9H4_PATCE</name>
<gene>
    <name evidence="2" type="ORF">SNE40_016199</name>
</gene>
<evidence type="ECO:0000313" key="3">
    <source>
        <dbReference type="Proteomes" id="UP001347796"/>
    </source>
</evidence>
<evidence type="ECO:0000313" key="2">
    <source>
        <dbReference type="EMBL" id="KAK6172570.1"/>
    </source>
</evidence>
<dbReference type="Proteomes" id="UP001347796">
    <property type="component" value="Unassembled WGS sequence"/>
</dbReference>
<reference evidence="2 3" key="1">
    <citation type="submission" date="2024-01" db="EMBL/GenBank/DDBJ databases">
        <title>The genome of the rayed Mediterranean limpet Patella caerulea (Linnaeus, 1758).</title>
        <authorList>
            <person name="Anh-Thu Weber A."/>
            <person name="Halstead-Nussloch G."/>
        </authorList>
    </citation>
    <scope>NUCLEOTIDE SEQUENCE [LARGE SCALE GENOMIC DNA]</scope>
    <source>
        <strain evidence="2">AATW-2023a</strain>
        <tissue evidence="2">Whole specimen</tissue>
    </source>
</reference>
<accession>A0AAN8J9H4</accession>
<protein>
    <submittedName>
        <fullName evidence="2">Uncharacterized protein</fullName>
    </submittedName>
</protein>
<comment type="caution">
    <text evidence="2">The sequence shown here is derived from an EMBL/GenBank/DDBJ whole genome shotgun (WGS) entry which is preliminary data.</text>
</comment>
<keyword evidence="3" id="KW-1185">Reference proteome</keyword>
<organism evidence="2 3">
    <name type="scientific">Patella caerulea</name>
    <name type="common">Rayed Mediterranean limpet</name>
    <dbReference type="NCBI Taxonomy" id="87958"/>
    <lineage>
        <taxon>Eukaryota</taxon>
        <taxon>Metazoa</taxon>
        <taxon>Spiralia</taxon>
        <taxon>Lophotrochozoa</taxon>
        <taxon>Mollusca</taxon>
        <taxon>Gastropoda</taxon>
        <taxon>Patellogastropoda</taxon>
        <taxon>Patelloidea</taxon>
        <taxon>Patellidae</taxon>
        <taxon>Patella</taxon>
    </lineage>
</organism>
<sequence length="329" mass="36927">MALVRKASFILPDDDRLSISSSMSSRSLTSSSNANVPTLSRQLSRASITEGKLPGTSPRGNAAAFARRASIATSGFKNQPRSFNAVGKKVTSILRTKMAFKSKSRTVQEMPAVIEDIKELPKSPRFSSYLSPEAQFALMKGYEDVLHDEIAVSLPEYRPHLKRTRTPQNTIEIKKGEKTTDADAHLKNLDDREEAGNLVENKSNIIVEEEDIWGLIGDNRSGRRPSLPAQSPLFRSKKAPRCSSSRVVISRDRRLVLTYHLESAMDILDTVRHRSGATPISPRVQMCKRPITPVKDYNSWTNVWHQEFDCKQPESLHKFTDIRRALLKA</sequence>
<feature type="compositionally biased region" description="Low complexity" evidence="1">
    <location>
        <begin position="21"/>
        <end position="32"/>
    </location>
</feature>
<evidence type="ECO:0000256" key="1">
    <source>
        <dbReference type="SAM" id="MobiDB-lite"/>
    </source>
</evidence>
<proteinExistence type="predicted"/>
<dbReference type="AlphaFoldDB" id="A0AAN8J9H4"/>
<dbReference type="EMBL" id="JAZGQO010000011">
    <property type="protein sequence ID" value="KAK6172570.1"/>
    <property type="molecule type" value="Genomic_DNA"/>
</dbReference>